<feature type="region of interest" description="Disordered" evidence="1">
    <location>
        <begin position="80"/>
        <end position="101"/>
    </location>
</feature>
<evidence type="ECO:0000313" key="2">
    <source>
        <dbReference type="EMBL" id="CAB1427766.1"/>
    </source>
</evidence>
<evidence type="ECO:0000256" key="1">
    <source>
        <dbReference type="SAM" id="MobiDB-lite"/>
    </source>
</evidence>
<protein>
    <submittedName>
        <fullName evidence="2">Uncharacterized protein</fullName>
    </submittedName>
</protein>
<organism evidence="2 3">
    <name type="scientific">Pleuronectes platessa</name>
    <name type="common">European plaice</name>
    <dbReference type="NCBI Taxonomy" id="8262"/>
    <lineage>
        <taxon>Eukaryota</taxon>
        <taxon>Metazoa</taxon>
        <taxon>Chordata</taxon>
        <taxon>Craniata</taxon>
        <taxon>Vertebrata</taxon>
        <taxon>Euteleostomi</taxon>
        <taxon>Actinopterygii</taxon>
        <taxon>Neopterygii</taxon>
        <taxon>Teleostei</taxon>
        <taxon>Neoteleostei</taxon>
        <taxon>Acanthomorphata</taxon>
        <taxon>Carangaria</taxon>
        <taxon>Pleuronectiformes</taxon>
        <taxon>Pleuronectoidei</taxon>
        <taxon>Pleuronectidae</taxon>
        <taxon>Pleuronectes</taxon>
    </lineage>
</organism>
<keyword evidence="3" id="KW-1185">Reference proteome</keyword>
<sequence length="293" mass="31812">MFVLELGPHSEDELQEVKKDGCGFQTAPGYVFFPGLVAVLLHTAAPCRSVEQKVEAWLVQRSLQRLELCERSAGLMEGGAASQAGLSQSEQGGRARASAAEGSPVKKLLVTSVFKERDDLKPPHSRCTAGAPLSFHRLPALSDMRTEKLDLVCVLVTEDVDTSGNSGSDEKLRDKEPLQESRNRQGRTKSSVDQCWMKSSKGLDESGVLSNPSCGAELWNDTDDLERHSVLGFLRQGPTVPLRNHMHSDVGGQIFLLKGAETPLAAPGLEMRVNVKGLQVSTGEMMVLYPQSD</sequence>
<reference evidence="2" key="1">
    <citation type="submission" date="2020-03" db="EMBL/GenBank/DDBJ databases">
        <authorList>
            <person name="Weist P."/>
        </authorList>
    </citation>
    <scope>NUCLEOTIDE SEQUENCE</scope>
</reference>
<feature type="region of interest" description="Disordered" evidence="1">
    <location>
        <begin position="162"/>
        <end position="194"/>
    </location>
</feature>
<gene>
    <name evidence="2" type="ORF">PLEPLA_LOCUS15709</name>
</gene>
<comment type="caution">
    <text evidence="2">The sequence shown here is derived from an EMBL/GenBank/DDBJ whole genome shotgun (WGS) entry which is preliminary data.</text>
</comment>
<dbReference type="AlphaFoldDB" id="A0A9N7UCF4"/>
<dbReference type="EMBL" id="CADEAL010000996">
    <property type="protein sequence ID" value="CAB1427766.1"/>
    <property type="molecule type" value="Genomic_DNA"/>
</dbReference>
<accession>A0A9N7UCF4</accession>
<feature type="compositionally biased region" description="Low complexity" evidence="1">
    <location>
        <begin position="89"/>
        <end position="101"/>
    </location>
</feature>
<proteinExistence type="predicted"/>
<feature type="compositionally biased region" description="Basic and acidic residues" evidence="1">
    <location>
        <begin position="168"/>
        <end position="183"/>
    </location>
</feature>
<dbReference type="Proteomes" id="UP001153269">
    <property type="component" value="Unassembled WGS sequence"/>
</dbReference>
<name>A0A9N7UCF4_PLEPL</name>
<evidence type="ECO:0000313" key="3">
    <source>
        <dbReference type="Proteomes" id="UP001153269"/>
    </source>
</evidence>